<proteinExistence type="predicted"/>
<accession>A0A0F9NGI0</accession>
<dbReference type="AlphaFoldDB" id="A0A0F9NGI0"/>
<name>A0A0F9NGI0_9ZZZZ</name>
<dbReference type="EMBL" id="LAZR01004179">
    <property type="protein sequence ID" value="KKN11052.1"/>
    <property type="molecule type" value="Genomic_DNA"/>
</dbReference>
<evidence type="ECO:0000313" key="1">
    <source>
        <dbReference type="EMBL" id="KKN11052.1"/>
    </source>
</evidence>
<protein>
    <submittedName>
        <fullName evidence="1">Uncharacterized protein</fullName>
    </submittedName>
</protein>
<gene>
    <name evidence="1" type="ORF">LCGC14_1030310</name>
</gene>
<organism evidence="1">
    <name type="scientific">marine sediment metagenome</name>
    <dbReference type="NCBI Taxonomy" id="412755"/>
    <lineage>
        <taxon>unclassified sequences</taxon>
        <taxon>metagenomes</taxon>
        <taxon>ecological metagenomes</taxon>
    </lineage>
</organism>
<comment type="caution">
    <text evidence="1">The sequence shown here is derived from an EMBL/GenBank/DDBJ whole genome shotgun (WGS) entry which is preliminary data.</text>
</comment>
<sequence length="83" mass="10030">MKIERQHGSTSLYIRNLVFFYNRVANGLRYWKQFLPRTGQYWFCVSFPWISISTVSDFGWDGKFKGYRLVWWISFRTFGIGIT</sequence>
<reference evidence="1" key="1">
    <citation type="journal article" date="2015" name="Nature">
        <title>Complex archaea that bridge the gap between prokaryotes and eukaryotes.</title>
        <authorList>
            <person name="Spang A."/>
            <person name="Saw J.H."/>
            <person name="Jorgensen S.L."/>
            <person name="Zaremba-Niedzwiedzka K."/>
            <person name="Martijn J."/>
            <person name="Lind A.E."/>
            <person name="van Eijk R."/>
            <person name="Schleper C."/>
            <person name="Guy L."/>
            <person name="Ettema T.J."/>
        </authorList>
    </citation>
    <scope>NUCLEOTIDE SEQUENCE</scope>
</reference>